<gene>
    <name evidence="2" type="ORF">S01H1_57835</name>
</gene>
<proteinExistence type="predicted"/>
<protein>
    <recommendedName>
        <fullName evidence="1">Putative exodeoxyribonuclease 8 PDDEXK-like domain-containing protein</fullName>
    </recommendedName>
</protein>
<evidence type="ECO:0000313" key="2">
    <source>
        <dbReference type="EMBL" id="GAG15220.1"/>
    </source>
</evidence>
<accession>X0VAD8</accession>
<dbReference type="InterPro" id="IPR024432">
    <property type="entry name" value="Put_RecE_PDDEXK-like_dom"/>
</dbReference>
<comment type="caution">
    <text evidence="2">The sequence shown here is derived from an EMBL/GenBank/DDBJ whole genome shotgun (WGS) entry which is preliminary data.</text>
</comment>
<feature type="domain" description="Putative exodeoxyribonuclease 8 PDDEXK-like" evidence="1">
    <location>
        <begin position="5"/>
        <end position="119"/>
    </location>
</feature>
<organism evidence="2">
    <name type="scientific">marine sediment metagenome</name>
    <dbReference type="NCBI Taxonomy" id="412755"/>
    <lineage>
        <taxon>unclassified sequences</taxon>
        <taxon>metagenomes</taxon>
        <taxon>ecological metagenomes</taxon>
    </lineage>
</organism>
<dbReference type="InterPro" id="IPR011604">
    <property type="entry name" value="PDDEXK-like_dom_sf"/>
</dbReference>
<sequence>FWIDKKTGLECKLRADHINSDKQIVIDLKTTVDARLEAFTKSLANLKYHWQASHYLTGISEITGIEHTEFVIIAIEKEPPYAIAVYRLDDAMIYLGGEELKILLEEFRQCKEADQWPAYPVEIHSISMPEWYMKKANL</sequence>
<dbReference type="AlphaFoldDB" id="X0VAD8"/>
<dbReference type="Pfam" id="PF12684">
    <property type="entry name" value="DUF3799"/>
    <property type="match status" value="1"/>
</dbReference>
<name>X0VAD8_9ZZZZ</name>
<evidence type="ECO:0000259" key="1">
    <source>
        <dbReference type="Pfam" id="PF12684"/>
    </source>
</evidence>
<dbReference type="EMBL" id="BARS01037743">
    <property type="protein sequence ID" value="GAG15220.1"/>
    <property type="molecule type" value="Genomic_DNA"/>
</dbReference>
<dbReference type="Gene3D" id="3.90.320.10">
    <property type="match status" value="1"/>
</dbReference>
<reference evidence="2" key="1">
    <citation type="journal article" date="2014" name="Front. Microbiol.">
        <title>High frequency of phylogenetically diverse reductive dehalogenase-homologous genes in deep subseafloor sedimentary metagenomes.</title>
        <authorList>
            <person name="Kawai M."/>
            <person name="Futagami T."/>
            <person name="Toyoda A."/>
            <person name="Takaki Y."/>
            <person name="Nishi S."/>
            <person name="Hori S."/>
            <person name="Arai W."/>
            <person name="Tsubouchi T."/>
            <person name="Morono Y."/>
            <person name="Uchiyama I."/>
            <person name="Ito T."/>
            <person name="Fujiyama A."/>
            <person name="Inagaki F."/>
            <person name="Takami H."/>
        </authorList>
    </citation>
    <scope>NUCLEOTIDE SEQUENCE</scope>
    <source>
        <strain evidence="2">Expedition CK06-06</strain>
    </source>
</reference>
<feature type="non-terminal residue" evidence="2">
    <location>
        <position position="1"/>
    </location>
</feature>